<dbReference type="GO" id="GO:0003723">
    <property type="term" value="F:RNA binding"/>
    <property type="evidence" value="ECO:0007669"/>
    <property type="project" value="InterPro"/>
</dbReference>
<feature type="compositionally biased region" description="Pro residues" evidence="5">
    <location>
        <begin position="1"/>
        <end position="19"/>
    </location>
</feature>
<comment type="caution">
    <text evidence="7">The sequence shown here is derived from an EMBL/GenBank/DDBJ whole genome shotgun (WGS) entry which is preliminary data.</text>
</comment>
<dbReference type="InterPro" id="IPR000571">
    <property type="entry name" value="Znf_CCCH"/>
</dbReference>
<feature type="compositionally biased region" description="Acidic residues" evidence="5">
    <location>
        <begin position="332"/>
        <end position="344"/>
    </location>
</feature>
<dbReference type="PRINTS" id="PR01217">
    <property type="entry name" value="PRICHEXTENSN"/>
</dbReference>
<feature type="region of interest" description="Disordered" evidence="5">
    <location>
        <begin position="384"/>
        <end position="482"/>
    </location>
</feature>
<accession>A0AAN6UZJ4</accession>
<protein>
    <recommendedName>
        <fullName evidence="6">C3H1-type domain-containing protein</fullName>
    </recommendedName>
</protein>
<organism evidence="7 8">
    <name type="scientific">Dichotomopilus funicola</name>
    <dbReference type="NCBI Taxonomy" id="1934379"/>
    <lineage>
        <taxon>Eukaryota</taxon>
        <taxon>Fungi</taxon>
        <taxon>Dikarya</taxon>
        <taxon>Ascomycota</taxon>
        <taxon>Pezizomycotina</taxon>
        <taxon>Sordariomycetes</taxon>
        <taxon>Sordariomycetidae</taxon>
        <taxon>Sordariales</taxon>
        <taxon>Chaetomiaceae</taxon>
        <taxon>Dichotomopilus</taxon>
    </lineage>
</organism>
<feature type="compositionally biased region" description="Low complexity" evidence="5">
    <location>
        <begin position="116"/>
        <end position="134"/>
    </location>
</feature>
<feature type="region of interest" description="Disordered" evidence="5">
    <location>
        <begin position="541"/>
        <end position="623"/>
    </location>
</feature>
<dbReference type="InterPro" id="IPR019496">
    <property type="entry name" value="NUFIP1_cons_dom"/>
</dbReference>
<dbReference type="PROSITE" id="PS50103">
    <property type="entry name" value="ZF_C3H1"/>
    <property type="match status" value="1"/>
</dbReference>
<gene>
    <name evidence="7" type="ORF">C8A04DRAFT_13457</name>
</gene>
<feature type="compositionally biased region" description="Basic and acidic residues" evidence="5">
    <location>
        <begin position="403"/>
        <end position="419"/>
    </location>
</feature>
<feature type="region of interest" description="Disordered" evidence="5">
    <location>
        <begin position="1"/>
        <end position="360"/>
    </location>
</feature>
<feature type="compositionally biased region" description="Pro residues" evidence="5">
    <location>
        <begin position="135"/>
        <end position="145"/>
    </location>
</feature>
<evidence type="ECO:0000313" key="7">
    <source>
        <dbReference type="EMBL" id="KAK4142128.1"/>
    </source>
</evidence>
<feature type="compositionally biased region" description="Low complexity" evidence="5">
    <location>
        <begin position="96"/>
        <end position="106"/>
    </location>
</feature>
<keyword evidence="1 4" id="KW-0479">Metal-binding</keyword>
<name>A0AAN6UZJ4_9PEZI</name>
<feature type="zinc finger region" description="C3H1-type" evidence="4">
    <location>
        <begin position="471"/>
        <end position="499"/>
    </location>
</feature>
<dbReference type="Proteomes" id="UP001302676">
    <property type="component" value="Unassembled WGS sequence"/>
</dbReference>
<keyword evidence="3 4" id="KW-0862">Zinc</keyword>
<dbReference type="SUPFAM" id="SSF90229">
    <property type="entry name" value="CCCH zinc finger"/>
    <property type="match status" value="1"/>
</dbReference>
<dbReference type="GO" id="GO:0008270">
    <property type="term" value="F:zinc ion binding"/>
    <property type="evidence" value="ECO:0007669"/>
    <property type="project" value="UniProtKB-KW"/>
</dbReference>
<dbReference type="AlphaFoldDB" id="A0AAN6UZJ4"/>
<evidence type="ECO:0000259" key="6">
    <source>
        <dbReference type="PROSITE" id="PS50103"/>
    </source>
</evidence>
<evidence type="ECO:0000256" key="3">
    <source>
        <dbReference type="ARBA" id="ARBA00022833"/>
    </source>
</evidence>
<dbReference type="PANTHER" id="PTHR13309">
    <property type="entry name" value="NUCLEAR FRAGILE X MENTAL RETARDATION PROTEIN INTERACTING PROTEIN 1"/>
    <property type="match status" value="1"/>
</dbReference>
<keyword evidence="8" id="KW-1185">Reference proteome</keyword>
<feature type="compositionally biased region" description="Polar residues" evidence="5">
    <location>
        <begin position="593"/>
        <end position="605"/>
    </location>
</feature>
<evidence type="ECO:0000256" key="2">
    <source>
        <dbReference type="ARBA" id="ARBA00022771"/>
    </source>
</evidence>
<feature type="compositionally biased region" description="Low complexity" evidence="5">
    <location>
        <begin position="59"/>
        <end position="88"/>
    </location>
</feature>
<reference evidence="7" key="1">
    <citation type="journal article" date="2023" name="Mol. Phylogenet. Evol.">
        <title>Genome-scale phylogeny and comparative genomics of the fungal order Sordariales.</title>
        <authorList>
            <person name="Hensen N."/>
            <person name="Bonometti L."/>
            <person name="Westerberg I."/>
            <person name="Brannstrom I.O."/>
            <person name="Guillou S."/>
            <person name="Cros-Aarteil S."/>
            <person name="Calhoun S."/>
            <person name="Haridas S."/>
            <person name="Kuo A."/>
            <person name="Mondo S."/>
            <person name="Pangilinan J."/>
            <person name="Riley R."/>
            <person name="LaButti K."/>
            <person name="Andreopoulos B."/>
            <person name="Lipzen A."/>
            <person name="Chen C."/>
            <person name="Yan M."/>
            <person name="Daum C."/>
            <person name="Ng V."/>
            <person name="Clum A."/>
            <person name="Steindorff A."/>
            <person name="Ohm R.A."/>
            <person name="Martin F."/>
            <person name="Silar P."/>
            <person name="Natvig D.O."/>
            <person name="Lalanne C."/>
            <person name="Gautier V."/>
            <person name="Ament-Velasquez S.L."/>
            <person name="Kruys A."/>
            <person name="Hutchinson M.I."/>
            <person name="Powell A.J."/>
            <person name="Barry K."/>
            <person name="Miller A.N."/>
            <person name="Grigoriev I.V."/>
            <person name="Debuchy R."/>
            <person name="Gladieux P."/>
            <person name="Hiltunen Thoren M."/>
            <person name="Johannesson H."/>
        </authorList>
    </citation>
    <scope>NUCLEOTIDE SEQUENCE</scope>
    <source>
        <strain evidence="7">CBS 141.50</strain>
    </source>
</reference>
<dbReference type="RefSeq" id="XP_062635499.1">
    <property type="nucleotide sequence ID" value="XM_062777722.1"/>
</dbReference>
<feature type="compositionally biased region" description="Polar residues" evidence="5">
    <location>
        <begin position="613"/>
        <end position="623"/>
    </location>
</feature>
<dbReference type="InterPro" id="IPR036855">
    <property type="entry name" value="Znf_CCCH_sf"/>
</dbReference>
<feature type="compositionally biased region" description="Gly residues" evidence="5">
    <location>
        <begin position="30"/>
        <end position="39"/>
    </location>
</feature>
<reference evidence="7" key="2">
    <citation type="submission" date="2023-05" db="EMBL/GenBank/DDBJ databases">
        <authorList>
            <consortium name="Lawrence Berkeley National Laboratory"/>
            <person name="Steindorff A."/>
            <person name="Hensen N."/>
            <person name="Bonometti L."/>
            <person name="Westerberg I."/>
            <person name="Brannstrom I.O."/>
            <person name="Guillou S."/>
            <person name="Cros-Aarteil S."/>
            <person name="Calhoun S."/>
            <person name="Haridas S."/>
            <person name="Kuo A."/>
            <person name="Mondo S."/>
            <person name="Pangilinan J."/>
            <person name="Riley R."/>
            <person name="Labutti K."/>
            <person name="Andreopoulos B."/>
            <person name="Lipzen A."/>
            <person name="Chen C."/>
            <person name="Yanf M."/>
            <person name="Daum C."/>
            <person name="Ng V."/>
            <person name="Clum A."/>
            <person name="Ohm R."/>
            <person name="Martin F."/>
            <person name="Silar P."/>
            <person name="Natvig D."/>
            <person name="Lalanne C."/>
            <person name="Gautier V."/>
            <person name="Ament-Velasquez S.L."/>
            <person name="Kruys A."/>
            <person name="Hutchinson M.I."/>
            <person name="Powell A.J."/>
            <person name="Barry K."/>
            <person name="Miller A.N."/>
            <person name="Grigoriev I.V."/>
            <person name="Debuchy R."/>
            <person name="Gladieux P."/>
            <person name="Thoren M.H."/>
            <person name="Johannesson H."/>
        </authorList>
    </citation>
    <scope>NUCLEOTIDE SEQUENCE</scope>
    <source>
        <strain evidence="7">CBS 141.50</strain>
    </source>
</reference>
<feature type="compositionally biased region" description="Basic residues" evidence="5">
    <location>
        <begin position="258"/>
        <end position="275"/>
    </location>
</feature>
<feature type="compositionally biased region" description="Pro residues" evidence="5">
    <location>
        <begin position="216"/>
        <end position="232"/>
    </location>
</feature>
<keyword evidence="2 4" id="KW-0863">Zinc-finger</keyword>
<dbReference type="EMBL" id="MU853601">
    <property type="protein sequence ID" value="KAK4142128.1"/>
    <property type="molecule type" value="Genomic_DNA"/>
</dbReference>
<evidence type="ECO:0000313" key="8">
    <source>
        <dbReference type="Proteomes" id="UP001302676"/>
    </source>
</evidence>
<feature type="domain" description="C3H1-type" evidence="6">
    <location>
        <begin position="471"/>
        <end position="499"/>
    </location>
</feature>
<evidence type="ECO:0000256" key="4">
    <source>
        <dbReference type="PROSITE-ProRule" id="PRU00723"/>
    </source>
</evidence>
<dbReference type="Pfam" id="PF10453">
    <property type="entry name" value="NUFIP1"/>
    <property type="match status" value="1"/>
</dbReference>
<dbReference type="GeneID" id="87814335"/>
<feature type="compositionally biased region" description="Gly residues" evidence="5">
    <location>
        <begin position="173"/>
        <end position="184"/>
    </location>
</feature>
<dbReference type="PANTHER" id="PTHR13309:SF0">
    <property type="entry name" value="FMR1-INTERACTING PROTEIN NUFIP1"/>
    <property type="match status" value="1"/>
</dbReference>
<feature type="compositionally biased region" description="Low complexity" evidence="5">
    <location>
        <begin position="296"/>
        <end position="315"/>
    </location>
</feature>
<proteinExistence type="predicted"/>
<dbReference type="GO" id="GO:0000492">
    <property type="term" value="P:box C/D snoRNP assembly"/>
    <property type="evidence" value="ECO:0007669"/>
    <property type="project" value="TreeGrafter"/>
</dbReference>
<evidence type="ECO:0000256" key="5">
    <source>
        <dbReference type="SAM" id="MobiDB-lite"/>
    </source>
</evidence>
<feature type="compositionally biased region" description="Polar residues" evidence="5">
    <location>
        <begin position="388"/>
        <end position="401"/>
    </location>
</feature>
<dbReference type="GO" id="GO:0005634">
    <property type="term" value="C:nucleus"/>
    <property type="evidence" value="ECO:0007669"/>
    <property type="project" value="TreeGrafter"/>
</dbReference>
<dbReference type="InterPro" id="IPR039136">
    <property type="entry name" value="NUFIP1-like"/>
</dbReference>
<evidence type="ECO:0000256" key="1">
    <source>
        <dbReference type="ARBA" id="ARBA00022723"/>
    </source>
</evidence>
<sequence length="623" mass="66888">MAYNYGPPPPAPPPAPPSSSPAGYPSYGPPRGGHSGRGRGGSDRGGYHQPHHGYNYGHQQPAYGPQTPAPYAAPAAQSGYPQPPQQQSWHHDHSQQQHAQSGAPHALPAQNYHPNYAPQIYQPQQQQQGYAGQPPYQPAPQPPYGQPYAAPAPSGPPAQPWGAHSQSPASHGGYSGGGRGGRGGYNDRNAPKGQLMGPPIRMGFDAGQAQAAPAPVSAPYPYATPPTPPAAYPSPYQGYPAPSPYMPTHQPFDGRSGHGARHHGRGGFQHNKSRGHFGGDKNRGRNNNNHGRDKSSTTQSSPAPQQQQKADAASAGKKKKRKTNTLGLTPGDESDEDDENEEERLNEMYGADAPNPQTSADIAAWIAERRARFPTKSRIEARKAAIKAQTNEAQQAKSSALEQKAEKLRKQLEKVESSIKRKREQQDEGDDMRDIDLSSPSSEIKSEEDEKPEVMSTRSALSNIPPPPRKADPTKHCKYYSTGGTCGKRGKCRFVHDPAVREAALKEREMNGGRITLQQRITLNDKDQEDLAIVETLKYLQDRGVLPNKASNGEASDDQPEETNVATDGEPTDTPANGTSANGLPPIPPAPITSDNTDNDGNSTKYPGWNLSGFGNTGVTPSE</sequence>